<reference evidence="1 2" key="1">
    <citation type="journal article" date="2019" name="Nat. Ecol. Evol.">
        <title>Megaphylogeny resolves global patterns of mushroom evolution.</title>
        <authorList>
            <person name="Varga T."/>
            <person name="Krizsan K."/>
            <person name="Foldi C."/>
            <person name="Dima B."/>
            <person name="Sanchez-Garcia M."/>
            <person name="Sanchez-Ramirez S."/>
            <person name="Szollosi G.J."/>
            <person name="Szarkandi J.G."/>
            <person name="Papp V."/>
            <person name="Albert L."/>
            <person name="Andreopoulos W."/>
            <person name="Angelini C."/>
            <person name="Antonin V."/>
            <person name="Barry K.W."/>
            <person name="Bougher N.L."/>
            <person name="Buchanan P."/>
            <person name="Buyck B."/>
            <person name="Bense V."/>
            <person name="Catcheside P."/>
            <person name="Chovatia M."/>
            <person name="Cooper J."/>
            <person name="Damon W."/>
            <person name="Desjardin D."/>
            <person name="Finy P."/>
            <person name="Geml J."/>
            <person name="Haridas S."/>
            <person name="Hughes K."/>
            <person name="Justo A."/>
            <person name="Karasinski D."/>
            <person name="Kautmanova I."/>
            <person name="Kiss B."/>
            <person name="Kocsube S."/>
            <person name="Kotiranta H."/>
            <person name="LaButti K.M."/>
            <person name="Lechner B.E."/>
            <person name="Liimatainen K."/>
            <person name="Lipzen A."/>
            <person name="Lukacs Z."/>
            <person name="Mihaltcheva S."/>
            <person name="Morgado L.N."/>
            <person name="Niskanen T."/>
            <person name="Noordeloos M.E."/>
            <person name="Ohm R.A."/>
            <person name="Ortiz-Santana B."/>
            <person name="Ovrebo C."/>
            <person name="Racz N."/>
            <person name="Riley R."/>
            <person name="Savchenko A."/>
            <person name="Shiryaev A."/>
            <person name="Soop K."/>
            <person name="Spirin V."/>
            <person name="Szebenyi C."/>
            <person name="Tomsovsky M."/>
            <person name="Tulloss R.E."/>
            <person name="Uehling J."/>
            <person name="Grigoriev I.V."/>
            <person name="Vagvolgyi C."/>
            <person name="Papp T."/>
            <person name="Martin F.M."/>
            <person name="Miettinen O."/>
            <person name="Hibbett D.S."/>
            <person name="Nagy L.G."/>
        </authorList>
    </citation>
    <scope>NUCLEOTIDE SEQUENCE [LARGE SCALE GENOMIC DNA]</scope>
    <source>
        <strain evidence="1 2">CBS 166.37</strain>
    </source>
</reference>
<dbReference type="SUPFAM" id="SSF52540">
    <property type="entry name" value="P-loop containing nucleoside triphosphate hydrolases"/>
    <property type="match status" value="1"/>
</dbReference>
<dbReference type="InterPro" id="IPR027417">
    <property type="entry name" value="P-loop_NTPase"/>
</dbReference>
<evidence type="ECO:0008006" key="3">
    <source>
        <dbReference type="Google" id="ProtNLM"/>
    </source>
</evidence>
<protein>
    <recommendedName>
        <fullName evidence="3">P-loop containing nucleoside triphosphate hydrolase protein</fullName>
    </recommendedName>
</protein>
<sequence length="108" mass="11983">MVLRPCSSALFTGQQVHLDTLKHYFSIRNGITPRRSFLIYGLGGMGKTEIALKFAEDVYSQYGYIFWVDATNEDTITASLKGISSIPDAKKADVDGTPEAVLYWITSL</sequence>
<keyword evidence="2" id="KW-1185">Reference proteome</keyword>
<evidence type="ECO:0000313" key="2">
    <source>
        <dbReference type="Proteomes" id="UP000308652"/>
    </source>
</evidence>
<dbReference type="AlphaFoldDB" id="A0A5C3LH54"/>
<name>A0A5C3LH54_9AGAR</name>
<gene>
    <name evidence="1" type="ORF">BDQ12DRAFT_617521</name>
</gene>
<dbReference type="OrthoDB" id="3258722at2759"/>
<feature type="non-terminal residue" evidence="1">
    <location>
        <position position="108"/>
    </location>
</feature>
<dbReference type="Gene3D" id="3.40.50.300">
    <property type="entry name" value="P-loop containing nucleotide triphosphate hydrolases"/>
    <property type="match status" value="1"/>
</dbReference>
<dbReference type="Proteomes" id="UP000308652">
    <property type="component" value="Unassembled WGS sequence"/>
</dbReference>
<proteinExistence type="predicted"/>
<organism evidence="1 2">
    <name type="scientific">Crucibulum laeve</name>
    <dbReference type="NCBI Taxonomy" id="68775"/>
    <lineage>
        <taxon>Eukaryota</taxon>
        <taxon>Fungi</taxon>
        <taxon>Dikarya</taxon>
        <taxon>Basidiomycota</taxon>
        <taxon>Agaricomycotina</taxon>
        <taxon>Agaricomycetes</taxon>
        <taxon>Agaricomycetidae</taxon>
        <taxon>Agaricales</taxon>
        <taxon>Agaricineae</taxon>
        <taxon>Nidulariaceae</taxon>
        <taxon>Crucibulum</taxon>
    </lineage>
</organism>
<dbReference type="EMBL" id="ML213683">
    <property type="protein sequence ID" value="TFK32197.1"/>
    <property type="molecule type" value="Genomic_DNA"/>
</dbReference>
<accession>A0A5C3LH54</accession>
<evidence type="ECO:0000313" key="1">
    <source>
        <dbReference type="EMBL" id="TFK32197.1"/>
    </source>
</evidence>